<dbReference type="OMA" id="WYGDYQQ"/>
<protein>
    <recommendedName>
        <fullName evidence="5">Linalool dehydratase/isomerase domain-containing protein</fullName>
    </recommendedName>
</protein>
<keyword evidence="4" id="KW-1185">Reference proteome</keyword>
<proteinExistence type="predicted"/>
<dbReference type="VEuPathDB" id="FungiDB:MAPG_04323"/>
<reference evidence="4" key="1">
    <citation type="submission" date="2010-05" db="EMBL/GenBank/DDBJ databases">
        <title>The genome sequence of Magnaporthe poae strain ATCC 64411.</title>
        <authorList>
            <person name="Ma L.-J."/>
            <person name="Dead R."/>
            <person name="Young S."/>
            <person name="Zeng Q."/>
            <person name="Koehrsen M."/>
            <person name="Alvarado L."/>
            <person name="Berlin A."/>
            <person name="Chapman S.B."/>
            <person name="Chen Z."/>
            <person name="Freedman E."/>
            <person name="Gellesch M."/>
            <person name="Goldberg J."/>
            <person name="Griggs A."/>
            <person name="Gujja S."/>
            <person name="Heilman E.R."/>
            <person name="Heiman D."/>
            <person name="Hepburn T."/>
            <person name="Howarth C."/>
            <person name="Jen D."/>
            <person name="Larson L."/>
            <person name="Mehta T."/>
            <person name="Neiman D."/>
            <person name="Pearson M."/>
            <person name="Roberts A."/>
            <person name="Saif S."/>
            <person name="Shea T."/>
            <person name="Shenoy N."/>
            <person name="Sisk P."/>
            <person name="Stolte C."/>
            <person name="Sykes S."/>
            <person name="Walk T."/>
            <person name="White J."/>
            <person name="Yandava C."/>
            <person name="Haas B."/>
            <person name="Nusbaum C."/>
            <person name="Birren B."/>
        </authorList>
    </citation>
    <scope>NUCLEOTIDE SEQUENCE [LARGE SCALE GENOMIC DNA]</scope>
    <source>
        <strain evidence="4">ATCC 64411 / 73-15</strain>
    </source>
</reference>
<dbReference type="PANTHER" id="PTHR40616:SF1">
    <property type="entry name" value="LINALOOL DEHYDRATASE_ISOMERASE DOMAIN-CONTAINING PROTEIN"/>
    <property type="match status" value="1"/>
</dbReference>
<dbReference type="AlphaFoldDB" id="A0A0C4DWE7"/>
<dbReference type="STRING" id="644358.A0A0C4DWE7"/>
<dbReference type="Proteomes" id="UP000011715">
    <property type="component" value="Unassembled WGS sequence"/>
</dbReference>
<keyword evidence="1" id="KW-0732">Signal</keyword>
<dbReference type="PANTHER" id="PTHR40616">
    <property type="entry name" value="LINALOOL DEHYDRATASE_ISOMERASE DOMAIN-CONTAINING PROTEIN"/>
    <property type="match status" value="1"/>
</dbReference>
<feature type="signal peptide" evidence="1">
    <location>
        <begin position="1"/>
        <end position="20"/>
    </location>
</feature>
<evidence type="ECO:0008006" key="5">
    <source>
        <dbReference type="Google" id="ProtNLM"/>
    </source>
</evidence>
<feature type="chain" id="PRO_5009385503" description="Linalool dehydratase/isomerase domain-containing protein" evidence="1">
    <location>
        <begin position="21"/>
        <end position="552"/>
    </location>
</feature>
<accession>A0A0C4DWE7</accession>
<organism evidence="3 4">
    <name type="scientific">Magnaporthiopsis poae (strain ATCC 64411 / 73-15)</name>
    <name type="common">Kentucky bluegrass fungus</name>
    <name type="synonym">Magnaporthe poae</name>
    <dbReference type="NCBI Taxonomy" id="644358"/>
    <lineage>
        <taxon>Eukaryota</taxon>
        <taxon>Fungi</taxon>
        <taxon>Dikarya</taxon>
        <taxon>Ascomycota</taxon>
        <taxon>Pezizomycotina</taxon>
        <taxon>Sordariomycetes</taxon>
        <taxon>Sordariomycetidae</taxon>
        <taxon>Magnaporthales</taxon>
        <taxon>Magnaporthaceae</taxon>
        <taxon>Magnaporthiopsis</taxon>
    </lineage>
</organism>
<reference evidence="3" key="5">
    <citation type="submission" date="2015-06" db="UniProtKB">
        <authorList>
            <consortium name="EnsemblFungi"/>
        </authorList>
    </citation>
    <scope>IDENTIFICATION</scope>
    <source>
        <strain evidence="3">ATCC 64411</strain>
    </source>
</reference>
<dbReference type="EMBL" id="GL876968">
    <property type="protein sequence ID" value="KLU85295.1"/>
    <property type="molecule type" value="Genomic_DNA"/>
</dbReference>
<reference evidence="2" key="2">
    <citation type="submission" date="2010-05" db="EMBL/GenBank/DDBJ databases">
        <title>The Genome Sequence of Magnaporthe poae strain ATCC 64411.</title>
        <authorList>
            <consortium name="The Broad Institute Genome Sequencing Platform"/>
            <consortium name="Broad Institute Genome Sequencing Center for Infectious Disease"/>
            <person name="Ma L.-J."/>
            <person name="Dead R."/>
            <person name="Young S."/>
            <person name="Zeng Q."/>
            <person name="Koehrsen M."/>
            <person name="Alvarado L."/>
            <person name="Berlin A."/>
            <person name="Chapman S.B."/>
            <person name="Chen Z."/>
            <person name="Freedman E."/>
            <person name="Gellesch M."/>
            <person name="Goldberg J."/>
            <person name="Griggs A."/>
            <person name="Gujja S."/>
            <person name="Heilman E.R."/>
            <person name="Heiman D."/>
            <person name="Hepburn T."/>
            <person name="Howarth C."/>
            <person name="Jen D."/>
            <person name="Larson L."/>
            <person name="Mehta T."/>
            <person name="Neiman D."/>
            <person name="Pearson M."/>
            <person name="Roberts A."/>
            <person name="Saif S."/>
            <person name="Shea T."/>
            <person name="Shenoy N."/>
            <person name="Sisk P."/>
            <person name="Stolte C."/>
            <person name="Sykes S."/>
            <person name="Walk T."/>
            <person name="White J."/>
            <person name="Yandava C."/>
            <person name="Haas B."/>
            <person name="Nusbaum C."/>
            <person name="Birren B."/>
        </authorList>
    </citation>
    <scope>NUCLEOTIDE SEQUENCE</scope>
    <source>
        <strain evidence="2">ATCC 64411</strain>
    </source>
</reference>
<name>A0A0C4DWE7_MAGP6</name>
<dbReference type="OrthoDB" id="419537at2759"/>
<evidence type="ECO:0000313" key="3">
    <source>
        <dbReference type="EnsemblFungi" id="MAPG_04323T0"/>
    </source>
</evidence>
<dbReference type="EMBL" id="ADBL01001021">
    <property type="status" value="NOT_ANNOTATED_CDS"/>
    <property type="molecule type" value="Genomic_DNA"/>
</dbReference>
<gene>
    <name evidence="2" type="ORF">MAPG_04323</name>
</gene>
<reference evidence="3" key="4">
    <citation type="journal article" date="2015" name="G3 (Bethesda)">
        <title>Genome sequences of three phytopathogenic species of the Magnaporthaceae family of fungi.</title>
        <authorList>
            <person name="Okagaki L.H."/>
            <person name="Nunes C.C."/>
            <person name="Sailsbery J."/>
            <person name="Clay B."/>
            <person name="Brown D."/>
            <person name="John T."/>
            <person name="Oh Y."/>
            <person name="Young N."/>
            <person name="Fitzgerald M."/>
            <person name="Haas B.J."/>
            <person name="Zeng Q."/>
            <person name="Young S."/>
            <person name="Adiconis X."/>
            <person name="Fan L."/>
            <person name="Levin J.Z."/>
            <person name="Mitchell T.K."/>
            <person name="Okubara P.A."/>
            <person name="Farman M.L."/>
            <person name="Kohn L.M."/>
            <person name="Birren B."/>
            <person name="Ma L.-J."/>
            <person name="Dean R.A."/>
        </authorList>
    </citation>
    <scope>NUCLEOTIDE SEQUENCE</scope>
    <source>
        <strain evidence="3">ATCC 64411 / 73-15</strain>
    </source>
</reference>
<dbReference type="EnsemblFungi" id="MAPG_04323T0">
    <property type="protein sequence ID" value="MAPG_04323T0"/>
    <property type="gene ID" value="MAPG_04323"/>
</dbReference>
<sequence>MRPSFIVAAAVAGLAHVVAGTSYVESLSPNARSLFIESMDWMDGFYDAKAGWLYDFSAASALRYETRSSVWYAFGLLARNRGRDAAEAEKILTNLVHDQYTDPEDLWYGDYTQHPFEPRVGTKNYQATIYGTWDPNWRGFVGTTLIMCLEEFPHLLSNATQQLVLSSLRNATKGDEYRSGHLDPKLDNLYPSYSNPAIMRAFISGWTGRRLNDANMTRSGELYAGEIIELFDRADTLSEFNSGTYTGVSLFGLLLWSKYLPADSVMTARAPRMIQHTWEAVSQLWNPKMKNMAGPWDRAYGYDMNRYLSLMGLWFWAILGKDASSVAERPQVMSHMADYAWAPLFAALASRNDELLPREARARLEAFEGEHTFKASTYYPPFDLVPRNITTWMSEDLTIGAESFDEIVVGGPSRSQESFNPAVVQWDTGSEISFISLYPTEIALDVEVAPGRLSLSYPRGGARSQFSLLVGAFKSKTEVNGWEDVPGLTVKVGGNTNLNYTLGFAGQYGGKYRPVRDFEFWNFTYVMPEGFAGVPSLVLELAAHKRARGGSD</sequence>
<reference evidence="2" key="3">
    <citation type="submission" date="2011-03" db="EMBL/GenBank/DDBJ databases">
        <title>Annotation of Magnaporthe poae ATCC 64411.</title>
        <authorList>
            <person name="Ma L.-J."/>
            <person name="Dead R."/>
            <person name="Young S.K."/>
            <person name="Zeng Q."/>
            <person name="Gargeya S."/>
            <person name="Fitzgerald M."/>
            <person name="Haas B."/>
            <person name="Abouelleil A."/>
            <person name="Alvarado L."/>
            <person name="Arachchi H.M."/>
            <person name="Berlin A."/>
            <person name="Brown A."/>
            <person name="Chapman S.B."/>
            <person name="Chen Z."/>
            <person name="Dunbar C."/>
            <person name="Freedman E."/>
            <person name="Gearin G."/>
            <person name="Gellesch M."/>
            <person name="Goldberg J."/>
            <person name="Griggs A."/>
            <person name="Gujja S."/>
            <person name="Heiman D."/>
            <person name="Howarth C."/>
            <person name="Larson L."/>
            <person name="Lui A."/>
            <person name="MacDonald P.J.P."/>
            <person name="Mehta T."/>
            <person name="Montmayeur A."/>
            <person name="Murphy C."/>
            <person name="Neiman D."/>
            <person name="Pearson M."/>
            <person name="Priest M."/>
            <person name="Roberts A."/>
            <person name="Saif S."/>
            <person name="Shea T."/>
            <person name="Shenoy N."/>
            <person name="Sisk P."/>
            <person name="Stolte C."/>
            <person name="Sykes S."/>
            <person name="Yandava C."/>
            <person name="Wortman J."/>
            <person name="Nusbaum C."/>
            <person name="Birren B."/>
        </authorList>
    </citation>
    <scope>NUCLEOTIDE SEQUENCE</scope>
    <source>
        <strain evidence="2">ATCC 64411</strain>
    </source>
</reference>
<dbReference type="eggNOG" id="ENOG502RH0W">
    <property type="taxonomic scope" value="Eukaryota"/>
</dbReference>
<evidence type="ECO:0000313" key="2">
    <source>
        <dbReference type="EMBL" id="KLU85295.1"/>
    </source>
</evidence>
<evidence type="ECO:0000313" key="4">
    <source>
        <dbReference type="Proteomes" id="UP000011715"/>
    </source>
</evidence>
<evidence type="ECO:0000256" key="1">
    <source>
        <dbReference type="SAM" id="SignalP"/>
    </source>
</evidence>